<keyword evidence="3" id="KW-1185">Reference proteome</keyword>
<dbReference type="Proteomes" id="UP000051952">
    <property type="component" value="Unassembled WGS sequence"/>
</dbReference>
<evidence type="ECO:0000256" key="1">
    <source>
        <dbReference type="SAM" id="Coils"/>
    </source>
</evidence>
<dbReference type="VEuPathDB" id="TriTrypDB:BSAL_16345"/>
<evidence type="ECO:0000313" key="3">
    <source>
        <dbReference type="Proteomes" id="UP000051952"/>
    </source>
</evidence>
<gene>
    <name evidence="2" type="ORF">BSAL_16345</name>
</gene>
<keyword evidence="1" id="KW-0175">Coiled coil</keyword>
<name>A0A0S4KPH6_BODSA</name>
<proteinExistence type="predicted"/>
<protein>
    <submittedName>
        <fullName evidence="2">Uncharacterized protein</fullName>
    </submittedName>
</protein>
<sequence>MNLSVESRVKAHISTPYIDADGRGVEGAYAADYADCMKSPAEFFRIQNGQGADDALAKQLEDHCASLVERSKVFRKVMEEREAERKKNLASDAASRGVAVSAQRVYQIELDRDSDNAKLDTAYHKRLESDMDMDRYMRLLVKSDEAKARDLEESVAARHARLREVAAAARQHQRAALDDEKRRREHLSGLKERMELDIAQQEEAKRARALEAQRKAELDDILLQRERESQLALEQTRIHVQQEIDRRNWELIKSNAVNASERAASEVCKQQEALAHLVVARESVKEEQLYNEMRELQYSFESGALELQSWIKEKYQVGSYLEKLMVAAKATAEKDKEMFHGLQLLQSATMFPSSLTSKAIPAYDGPTTRTIGVLTTVSEPVKSVSKKPTSR</sequence>
<reference evidence="3" key="1">
    <citation type="submission" date="2015-09" db="EMBL/GenBank/DDBJ databases">
        <authorList>
            <consortium name="Pathogen Informatics"/>
        </authorList>
    </citation>
    <scope>NUCLEOTIDE SEQUENCE [LARGE SCALE GENOMIC DNA]</scope>
    <source>
        <strain evidence="3">Lake Konstanz</strain>
    </source>
</reference>
<accession>A0A0S4KPH6</accession>
<organism evidence="2 3">
    <name type="scientific">Bodo saltans</name>
    <name type="common">Flagellated protozoan</name>
    <dbReference type="NCBI Taxonomy" id="75058"/>
    <lineage>
        <taxon>Eukaryota</taxon>
        <taxon>Discoba</taxon>
        <taxon>Euglenozoa</taxon>
        <taxon>Kinetoplastea</taxon>
        <taxon>Metakinetoplastina</taxon>
        <taxon>Eubodonida</taxon>
        <taxon>Bodonidae</taxon>
        <taxon>Bodo</taxon>
    </lineage>
</organism>
<dbReference type="AlphaFoldDB" id="A0A0S4KPH6"/>
<dbReference type="EMBL" id="CYKH01001661">
    <property type="protein sequence ID" value="CUI14819.1"/>
    <property type="molecule type" value="Genomic_DNA"/>
</dbReference>
<evidence type="ECO:0000313" key="2">
    <source>
        <dbReference type="EMBL" id="CUI14819.1"/>
    </source>
</evidence>
<feature type="coiled-coil region" evidence="1">
    <location>
        <begin position="184"/>
        <end position="219"/>
    </location>
</feature>